<evidence type="ECO:0000313" key="9">
    <source>
        <dbReference type="Proteomes" id="UP000078544"/>
    </source>
</evidence>
<evidence type="ECO:0000256" key="3">
    <source>
        <dbReference type="ARBA" id="ARBA00022989"/>
    </source>
</evidence>
<dbReference type="Pfam" id="PF20684">
    <property type="entry name" value="Fung_rhodopsin"/>
    <property type="match status" value="1"/>
</dbReference>
<dbReference type="PANTHER" id="PTHR33048:SF8">
    <property type="entry name" value="INTEGRAL MEMBRANE PROTEIN-RELATED"/>
    <property type="match status" value="1"/>
</dbReference>
<comment type="subcellular location">
    <subcellularLocation>
        <location evidence="1">Membrane</location>
        <topology evidence="1">Multi-pass membrane protein</topology>
    </subcellularLocation>
</comment>
<evidence type="ECO:0000256" key="4">
    <source>
        <dbReference type="ARBA" id="ARBA00023136"/>
    </source>
</evidence>
<feature type="domain" description="Rhodopsin" evidence="7">
    <location>
        <begin position="42"/>
        <end position="243"/>
    </location>
</feature>
<gene>
    <name evidence="8" type="ORF">AAL_02458</name>
</gene>
<feature type="transmembrane region" description="Helical" evidence="6">
    <location>
        <begin position="58"/>
        <end position="80"/>
    </location>
</feature>
<evidence type="ECO:0000256" key="5">
    <source>
        <dbReference type="ARBA" id="ARBA00038359"/>
    </source>
</evidence>
<dbReference type="GO" id="GO:0016020">
    <property type="term" value="C:membrane"/>
    <property type="evidence" value="ECO:0007669"/>
    <property type="project" value="UniProtKB-SubCell"/>
</dbReference>
<dbReference type="PANTHER" id="PTHR33048">
    <property type="entry name" value="PTH11-LIKE INTEGRAL MEMBRANE PROTEIN (AFU_ORTHOLOGUE AFUA_5G11245)"/>
    <property type="match status" value="1"/>
</dbReference>
<comment type="caution">
    <text evidence="8">The sequence shown here is derived from an EMBL/GenBank/DDBJ whole genome shotgun (WGS) entry which is preliminary data.</text>
</comment>
<dbReference type="InterPro" id="IPR049326">
    <property type="entry name" value="Rhodopsin_dom_fungi"/>
</dbReference>
<protein>
    <recommendedName>
        <fullName evidence="7">Rhodopsin domain-containing protein</fullName>
    </recommendedName>
</protein>
<dbReference type="InterPro" id="IPR052337">
    <property type="entry name" value="SAT4-like"/>
</dbReference>
<organism evidence="8 9">
    <name type="scientific">Moelleriella libera RCEF 2490</name>
    <dbReference type="NCBI Taxonomy" id="1081109"/>
    <lineage>
        <taxon>Eukaryota</taxon>
        <taxon>Fungi</taxon>
        <taxon>Dikarya</taxon>
        <taxon>Ascomycota</taxon>
        <taxon>Pezizomycotina</taxon>
        <taxon>Sordariomycetes</taxon>
        <taxon>Hypocreomycetidae</taxon>
        <taxon>Hypocreales</taxon>
        <taxon>Clavicipitaceae</taxon>
        <taxon>Moelleriella</taxon>
    </lineage>
</organism>
<feature type="transmembrane region" description="Helical" evidence="6">
    <location>
        <begin position="100"/>
        <end position="122"/>
    </location>
</feature>
<proteinExistence type="inferred from homology"/>
<dbReference type="EMBL" id="AZGY01000004">
    <property type="protein sequence ID" value="KZZ98907.1"/>
    <property type="molecule type" value="Genomic_DNA"/>
</dbReference>
<keyword evidence="2 6" id="KW-0812">Transmembrane</keyword>
<evidence type="ECO:0000256" key="1">
    <source>
        <dbReference type="ARBA" id="ARBA00004141"/>
    </source>
</evidence>
<sequence>MINLPSPAQIAWMKEHVDDTRVPGMIAVTSICGVASIIFVSLRFIARRMARVKPQLNDWLLLVALIHIAGEVLYCVSLAFVKFGILSLYIVIFPGKKIRWTAIAVGTFVALWTLAASLVTIFQCVPIESIWDPAMHDGNCVNFGVLALVHNICNIVTDLAIFVMPIPPVLKLKLPRERKIYVLLSFLLGASACVVSVVRTAYTLDIGSTVDNSWDMVPGANISIAEIMAGILAACIPTYGPLVHYISGKRRATRDKLQYKSASRLTSQESHELALRRGDAYKSAHSEVSTKW</sequence>
<keyword evidence="9" id="KW-1185">Reference proteome</keyword>
<keyword evidence="3 6" id="KW-1133">Transmembrane helix</keyword>
<evidence type="ECO:0000256" key="2">
    <source>
        <dbReference type="ARBA" id="ARBA00022692"/>
    </source>
</evidence>
<dbReference type="AlphaFoldDB" id="A0A168EKV6"/>
<feature type="transmembrane region" description="Helical" evidence="6">
    <location>
        <begin position="222"/>
        <end position="246"/>
    </location>
</feature>
<evidence type="ECO:0000259" key="7">
    <source>
        <dbReference type="Pfam" id="PF20684"/>
    </source>
</evidence>
<feature type="transmembrane region" description="Helical" evidence="6">
    <location>
        <begin position="22"/>
        <end position="46"/>
    </location>
</feature>
<name>A0A168EKV6_9HYPO</name>
<keyword evidence="4 6" id="KW-0472">Membrane</keyword>
<comment type="similarity">
    <text evidence="5">Belongs to the SAT4 family.</text>
</comment>
<accession>A0A168EKV6</accession>
<feature type="transmembrane region" description="Helical" evidence="6">
    <location>
        <begin position="180"/>
        <end position="202"/>
    </location>
</feature>
<dbReference type="OrthoDB" id="3936451at2759"/>
<evidence type="ECO:0000256" key="6">
    <source>
        <dbReference type="SAM" id="Phobius"/>
    </source>
</evidence>
<dbReference type="Proteomes" id="UP000078544">
    <property type="component" value="Unassembled WGS sequence"/>
</dbReference>
<reference evidence="8 9" key="1">
    <citation type="journal article" date="2016" name="Genome Biol. Evol.">
        <title>Divergent and convergent evolution of fungal pathogenicity.</title>
        <authorList>
            <person name="Shang Y."/>
            <person name="Xiao G."/>
            <person name="Zheng P."/>
            <person name="Cen K."/>
            <person name="Zhan S."/>
            <person name="Wang C."/>
        </authorList>
    </citation>
    <scope>NUCLEOTIDE SEQUENCE [LARGE SCALE GENOMIC DNA]</scope>
    <source>
        <strain evidence="8 9">RCEF 2490</strain>
    </source>
</reference>
<evidence type="ECO:0000313" key="8">
    <source>
        <dbReference type="EMBL" id="KZZ98907.1"/>
    </source>
</evidence>